<dbReference type="STRING" id="1447883.A0A2B7Z4A8"/>
<keyword evidence="3 7" id="KW-0812">Transmembrane</keyword>
<evidence type="ECO:0000256" key="6">
    <source>
        <dbReference type="SAM" id="MobiDB-lite"/>
    </source>
</evidence>
<feature type="compositionally biased region" description="Polar residues" evidence="6">
    <location>
        <begin position="565"/>
        <end position="576"/>
    </location>
</feature>
<evidence type="ECO:0000256" key="5">
    <source>
        <dbReference type="ARBA" id="ARBA00023136"/>
    </source>
</evidence>
<feature type="transmembrane region" description="Helical" evidence="7">
    <location>
        <begin position="397"/>
        <end position="416"/>
    </location>
</feature>
<reference evidence="9 10" key="1">
    <citation type="submission" date="2017-10" db="EMBL/GenBank/DDBJ databases">
        <title>Comparative genomics in systemic dimorphic fungi from Ajellomycetaceae.</title>
        <authorList>
            <person name="Munoz J.F."/>
            <person name="Mcewen J.G."/>
            <person name="Clay O.K."/>
            <person name="Cuomo C.A."/>
        </authorList>
    </citation>
    <scope>NUCLEOTIDE SEQUENCE [LARGE SCALE GENOMIC DNA]</scope>
    <source>
        <strain evidence="9 10">UAMH7299</strain>
    </source>
</reference>
<feature type="transmembrane region" description="Helical" evidence="7">
    <location>
        <begin position="152"/>
        <end position="172"/>
    </location>
</feature>
<organism evidence="9 10">
    <name type="scientific">Polytolypa hystricis (strain UAMH7299)</name>
    <dbReference type="NCBI Taxonomy" id="1447883"/>
    <lineage>
        <taxon>Eukaryota</taxon>
        <taxon>Fungi</taxon>
        <taxon>Dikarya</taxon>
        <taxon>Ascomycota</taxon>
        <taxon>Pezizomycotina</taxon>
        <taxon>Eurotiomycetes</taxon>
        <taxon>Eurotiomycetidae</taxon>
        <taxon>Onygenales</taxon>
        <taxon>Onygenales incertae sedis</taxon>
        <taxon>Polytolypa</taxon>
    </lineage>
</organism>
<evidence type="ECO:0000256" key="2">
    <source>
        <dbReference type="ARBA" id="ARBA00008335"/>
    </source>
</evidence>
<gene>
    <name evidence="9" type="ORF">AJ80_00131</name>
</gene>
<evidence type="ECO:0000259" key="8">
    <source>
        <dbReference type="PROSITE" id="PS50850"/>
    </source>
</evidence>
<comment type="subcellular location">
    <subcellularLocation>
        <location evidence="1">Cell membrane</location>
        <topology evidence="1">Multi-pass membrane protein</topology>
    </subcellularLocation>
</comment>
<keyword evidence="10" id="KW-1185">Reference proteome</keyword>
<feature type="compositionally biased region" description="Basic and acidic residues" evidence="6">
    <location>
        <begin position="533"/>
        <end position="564"/>
    </location>
</feature>
<evidence type="ECO:0000313" key="9">
    <source>
        <dbReference type="EMBL" id="PGH28240.1"/>
    </source>
</evidence>
<feature type="transmembrane region" description="Helical" evidence="7">
    <location>
        <begin position="178"/>
        <end position="203"/>
    </location>
</feature>
<feature type="transmembrane region" description="Helical" evidence="7">
    <location>
        <begin position="215"/>
        <end position="235"/>
    </location>
</feature>
<dbReference type="AlphaFoldDB" id="A0A2B7Z4A8"/>
<dbReference type="FunFam" id="1.20.1250.20:FF:000082">
    <property type="entry name" value="MFS multidrug transporter, putative"/>
    <property type="match status" value="1"/>
</dbReference>
<dbReference type="PANTHER" id="PTHR23502">
    <property type="entry name" value="MAJOR FACILITATOR SUPERFAMILY"/>
    <property type="match status" value="1"/>
</dbReference>
<evidence type="ECO:0000256" key="1">
    <source>
        <dbReference type="ARBA" id="ARBA00004651"/>
    </source>
</evidence>
<sequence>MNNILESSSKMLRLLTVSIETSASQNTSEYSLPENDPATPDGPVVQHGLENSRYRFRRVASKTVLAFHSQDPENPPNWSKWKKRFVLTTGVMSVSNSTLAASLPSGAVPYIAKDFNITNQQQLVLPISIFLIGYVFGPIICGSLSESFGRKIVTLIPFLIFMCFTLGCALCQNWESLLVFRLFIGIMGSAPISIVGGVFADIFDNPRERGVVMSYFMAATTVGPLVGPFLSGFISTVHWRWTFWTGLMISGVTLPFMALVPETYAPILLQQRARTLRKETGNNNIVAPIELGKRDLKQVLTVTLTRPVRMFFGESIVLFSCLYLSIVYSIFFMYFQAYPIIFRGIYNMNTGVSGLMYLPIMLGAGLACFVFNAWDNYLYKAKDRGAEWSSIEEYRRLPLACIGGPLYVISLFWLGWTASPSIHWAVPMLSGIPFGMGFMLIFIAMLNYLSDAYETFAASAQSAANSCRAIFAVVLPLATTPMFDKLGVNWSCSLLAFISMAMTAIPFAFIHYGHHIRANSKFCQYLRETKEAEKRAEEEDDARQNGRDVSDGNHHESEKAEADTHTTPLDQQTKSQ</sequence>
<feature type="transmembrane region" description="Helical" evidence="7">
    <location>
        <begin position="462"/>
        <end position="482"/>
    </location>
</feature>
<dbReference type="InterPro" id="IPR036259">
    <property type="entry name" value="MFS_trans_sf"/>
</dbReference>
<evidence type="ECO:0000256" key="4">
    <source>
        <dbReference type="ARBA" id="ARBA00022989"/>
    </source>
</evidence>
<comment type="caution">
    <text evidence="9">The sequence shown here is derived from an EMBL/GenBank/DDBJ whole genome shotgun (WGS) entry which is preliminary data.</text>
</comment>
<dbReference type="Pfam" id="PF07690">
    <property type="entry name" value="MFS_1"/>
    <property type="match status" value="1"/>
</dbReference>
<evidence type="ECO:0000256" key="3">
    <source>
        <dbReference type="ARBA" id="ARBA00022692"/>
    </source>
</evidence>
<feature type="transmembrane region" description="Helical" evidence="7">
    <location>
        <begin position="85"/>
        <end position="103"/>
    </location>
</feature>
<proteinExistence type="inferred from homology"/>
<dbReference type="CDD" id="cd17323">
    <property type="entry name" value="MFS_Tpo1_MDR_like"/>
    <property type="match status" value="1"/>
</dbReference>
<feature type="region of interest" description="Disordered" evidence="6">
    <location>
        <begin position="533"/>
        <end position="576"/>
    </location>
</feature>
<accession>A0A2B7Z4A8</accession>
<evidence type="ECO:0000256" key="7">
    <source>
        <dbReference type="SAM" id="Phobius"/>
    </source>
</evidence>
<feature type="transmembrane region" description="Helical" evidence="7">
    <location>
        <begin position="316"/>
        <end position="335"/>
    </location>
</feature>
<dbReference type="Proteomes" id="UP000224634">
    <property type="component" value="Unassembled WGS sequence"/>
</dbReference>
<feature type="transmembrane region" description="Helical" evidence="7">
    <location>
        <begin position="355"/>
        <end position="374"/>
    </location>
</feature>
<dbReference type="EMBL" id="PDNA01000001">
    <property type="protein sequence ID" value="PGH28240.1"/>
    <property type="molecule type" value="Genomic_DNA"/>
</dbReference>
<dbReference type="InterPro" id="IPR020846">
    <property type="entry name" value="MFS_dom"/>
</dbReference>
<feature type="transmembrane region" description="Helical" evidence="7">
    <location>
        <begin position="428"/>
        <end position="450"/>
    </location>
</feature>
<dbReference type="OrthoDB" id="5141738at2759"/>
<keyword evidence="5 7" id="KW-0472">Membrane</keyword>
<dbReference type="GO" id="GO:0005886">
    <property type="term" value="C:plasma membrane"/>
    <property type="evidence" value="ECO:0007669"/>
    <property type="project" value="UniProtKB-SubCell"/>
</dbReference>
<dbReference type="PROSITE" id="PS50850">
    <property type="entry name" value="MFS"/>
    <property type="match status" value="1"/>
</dbReference>
<name>A0A2B7Z4A8_POLH7</name>
<feature type="domain" description="Major facilitator superfamily (MFS) profile" evidence="8">
    <location>
        <begin position="85"/>
        <end position="516"/>
    </location>
</feature>
<feature type="transmembrane region" description="Helical" evidence="7">
    <location>
        <begin position="123"/>
        <end position="145"/>
    </location>
</feature>
<dbReference type="PANTHER" id="PTHR23502:SF74">
    <property type="entry name" value="MAJOR FACILITATOR SUPERFAMILY (MFS) PROFILE DOMAIN-CONTAINING PROTEIN"/>
    <property type="match status" value="1"/>
</dbReference>
<dbReference type="Gene3D" id="1.20.1250.20">
    <property type="entry name" value="MFS general substrate transporter like domains"/>
    <property type="match status" value="1"/>
</dbReference>
<dbReference type="InterPro" id="IPR011701">
    <property type="entry name" value="MFS"/>
</dbReference>
<evidence type="ECO:0000313" key="10">
    <source>
        <dbReference type="Proteomes" id="UP000224634"/>
    </source>
</evidence>
<dbReference type="SUPFAM" id="SSF103473">
    <property type="entry name" value="MFS general substrate transporter"/>
    <property type="match status" value="1"/>
</dbReference>
<feature type="transmembrane region" description="Helical" evidence="7">
    <location>
        <begin position="241"/>
        <end position="269"/>
    </location>
</feature>
<feature type="transmembrane region" description="Helical" evidence="7">
    <location>
        <begin position="488"/>
        <end position="512"/>
    </location>
</feature>
<protein>
    <recommendedName>
        <fullName evidence="8">Major facilitator superfamily (MFS) profile domain-containing protein</fullName>
    </recommendedName>
</protein>
<comment type="similarity">
    <text evidence="2">Belongs to the major facilitator superfamily.</text>
</comment>
<dbReference type="GO" id="GO:0022857">
    <property type="term" value="F:transmembrane transporter activity"/>
    <property type="evidence" value="ECO:0007669"/>
    <property type="project" value="InterPro"/>
</dbReference>
<keyword evidence="4 7" id="KW-1133">Transmembrane helix</keyword>